<dbReference type="EMBL" id="AJVK01009534">
    <property type="status" value="NOT_ANNOTATED_CDS"/>
    <property type="molecule type" value="Genomic_DNA"/>
</dbReference>
<dbReference type="Proteomes" id="UP000092462">
    <property type="component" value="Unassembled WGS sequence"/>
</dbReference>
<keyword evidence="5" id="KW-0472">Membrane</keyword>
<dbReference type="PANTHER" id="PTHR46876">
    <property type="entry name" value="LOW-DENSITY LIPOPROTEIN RECEPTOR-RELATED PROTEIN 11"/>
    <property type="match status" value="1"/>
</dbReference>
<dbReference type="Pfam" id="PF07502">
    <property type="entry name" value="MANEC"/>
    <property type="match status" value="1"/>
</dbReference>
<evidence type="ECO:0000256" key="4">
    <source>
        <dbReference type="ARBA" id="ARBA00022989"/>
    </source>
</evidence>
<comment type="subcellular location">
    <subcellularLocation>
        <location evidence="1">Membrane</location>
        <topology evidence="1">Single-pass type I membrane protein</topology>
    </subcellularLocation>
</comment>
<dbReference type="SMART" id="SM00765">
    <property type="entry name" value="MANEC"/>
    <property type="match status" value="1"/>
</dbReference>
<dbReference type="AlphaFoldDB" id="A0A1B0CZD3"/>
<keyword evidence="3" id="KW-0732">Signal</keyword>
<feature type="region of interest" description="Disordered" evidence="7">
    <location>
        <begin position="79"/>
        <end position="100"/>
    </location>
</feature>
<dbReference type="VEuPathDB" id="VectorBase:PPAI000455"/>
<keyword evidence="6" id="KW-0325">Glycoprotein</keyword>
<dbReference type="PROSITE" id="PS50986">
    <property type="entry name" value="MANSC"/>
    <property type="match status" value="1"/>
</dbReference>
<dbReference type="VEuPathDB" id="VectorBase:PPAPM1_006000"/>
<protein>
    <submittedName>
        <fullName evidence="8">Uncharacterized protein</fullName>
    </submittedName>
</protein>
<evidence type="ECO:0000313" key="9">
    <source>
        <dbReference type="Proteomes" id="UP000092462"/>
    </source>
</evidence>
<dbReference type="EMBL" id="AJVK01009535">
    <property type="status" value="NOT_ANNOTATED_CDS"/>
    <property type="molecule type" value="Genomic_DNA"/>
</dbReference>
<evidence type="ECO:0000256" key="5">
    <source>
        <dbReference type="ARBA" id="ARBA00023136"/>
    </source>
</evidence>
<dbReference type="EnsemblMetazoa" id="PPAI000455-RA">
    <property type="protein sequence ID" value="PPAI000455-PA"/>
    <property type="gene ID" value="PPAI000455"/>
</dbReference>
<dbReference type="PANTHER" id="PTHR46876:SF1">
    <property type="entry name" value="LOW-DENSITY LIPOPROTEIN RECEPTOR-RELATED PROTEIN 11"/>
    <property type="match status" value="1"/>
</dbReference>
<organism evidence="8 9">
    <name type="scientific">Phlebotomus papatasi</name>
    <name type="common">Sandfly</name>
    <dbReference type="NCBI Taxonomy" id="29031"/>
    <lineage>
        <taxon>Eukaryota</taxon>
        <taxon>Metazoa</taxon>
        <taxon>Ecdysozoa</taxon>
        <taxon>Arthropoda</taxon>
        <taxon>Hexapoda</taxon>
        <taxon>Insecta</taxon>
        <taxon>Pterygota</taxon>
        <taxon>Neoptera</taxon>
        <taxon>Endopterygota</taxon>
        <taxon>Diptera</taxon>
        <taxon>Nematocera</taxon>
        <taxon>Psychodoidea</taxon>
        <taxon>Psychodidae</taxon>
        <taxon>Phlebotomus</taxon>
        <taxon>Phlebotomus</taxon>
    </lineage>
</organism>
<evidence type="ECO:0000256" key="6">
    <source>
        <dbReference type="ARBA" id="ARBA00023180"/>
    </source>
</evidence>
<evidence type="ECO:0000256" key="2">
    <source>
        <dbReference type="ARBA" id="ARBA00022692"/>
    </source>
</evidence>
<keyword evidence="2" id="KW-0812">Transmembrane</keyword>
<dbReference type="InterPro" id="IPR013980">
    <property type="entry name" value="MANSC_dom"/>
</dbReference>
<evidence type="ECO:0000313" key="8">
    <source>
        <dbReference type="EnsemblMetazoa" id="PPAI000455-PA"/>
    </source>
</evidence>
<accession>A0A1B0CZD3</accession>
<keyword evidence="4" id="KW-1133">Transmembrane helix</keyword>
<name>A0A1B0CZD3_PHLPP</name>
<dbReference type="GO" id="GO:0016020">
    <property type="term" value="C:membrane"/>
    <property type="evidence" value="ECO:0007669"/>
    <property type="project" value="UniProtKB-SubCell"/>
</dbReference>
<keyword evidence="9" id="KW-1185">Reference proteome</keyword>
<evidence type="ECO:0000256" key="1">
    <source>
        <dbReference type="ARBA" id="ARBA00004479"/>
    </source>
</evidence>
<dbReference type="InterPro" id="IPR011106">
    <property type="entry name" value="MANSC_N"/>
</dbReference>
<evidence type="ECO:0000256" key="7">
    <source>
        <dbReference type="SAM" id="MobiDB-lite"/>
    </source>
</evidence>
<feature type="region of interest" description="Disordered" evidence="7">
    <location>
        <begin position="116"/>
        <end position="138"/>
    </location>
</feature>
<feature type="compositionally biased region" description="Polar residues" evidence="7">
    <location>
        <begin position="126"/>
        <end position="138"/>
    </location>
</feature>
<reference evidence="8" key="1">
    <citation type="submission" date="2022-08" db="UniProtKB">
        <authorList>
            <consortium name="EnsemblMetazoa"/>
        </authorList>
    </citation>
    <scope>IDENTIFICATION</scope>
    <source>
        <strain evidence="8">Israel</strain>
    </source>
</reference>
<sequence>MDTIIRTKESLKLKAIFLDETEVVNNQECATLCCDTENCDVFIFEEKVKGTCFLFQCGPPEDFRCKFTRHANYTSAVMSPMRQSEPQTPSPVHPVVQHPSSVGLSEHEMELVSLKGGKNLHGDENISGNSTQGAKNAA</sequence>
<proteinExistence type="predicted"/>
<evidence type="ECO:0000256" key="3">
    <source>
        <dbReference type="ARBA" id="ARBA00022729"/>
    </source>
</evidence>